<gene>
    <name evidence="2" type="ORF">EJB05_26456</name>
</gene>
<accession>A0A5J9ULA1</accession>
<organism evidence="2 3">
    <name type="scientific">Eragrostis curvula</name>
    <name type="common">weeping love grass</name>
    <dbReference type="NCBI Taxonomy" id="38414"/>
    <lineage>
        <taxon>Eukaryota</taxon>
        <taxon>Viridiplantae</taxon>
        <taxon>Streptophyta</taxon>
        <taxon>Embryophyta</taxon>
        <taxon>Tracheophyta</taxon>
        <taxon>Spermatophyta</taxon>
        <taxon>Magnoliopsida</taxon>
        <taxon>Liliopsida</taxon>
        <taxon>Poales</taxon>
        <taxon>Poaceae</taxon>
        <taxon>PACMAD clade</taxon>
        <taxon>Chloridoideae</taxon>
        <taxon>Eragrostideae</taxon>
        <taxon>Eragrostidinae</taxon>
        <taxon>Eragrostis</taxon>
    </lineage>
</organism>
<comment type="caution">
    <text evidence="2">The sequence shown here is derived from an EMBL/GenBank/DDBJ whole genome shotgun (WGS) entry which is preliminary data.</text>
</comment>
<evidence type="ECO:0000313" key="3">
    <source>
        <dbReference type="Proteomes" id="UP000324897"/>
    </source>
</evidence>
<evidence type="ECO:0000256" key="1">
    <source>
        <dbReference type="SAM" id="MobiDB-lite"/>
    </source>
</evidence>
<feature type="compositionally biased region" description="Basic and acidic residues" evidence="1">
    <location>
        <begin position="19"/>
        <end position="32"/>
    </location>
</feature>
<keyword evidence="3" id="KW-1185">Reference proteome</keyword>
<dbReference type="Gramene" id="TVU24061">
    <property type="protein sequence ID" value="TVU24061"/>
    <property type="gene ID" value="EJB05_26456"/>
</dbReference>
<proteinExistence type="predicted"/>
<feature type="non-terminal residue" evidence="2">
    <location>
        <position position="515"/>
    </location>
</feature>
<feature type="compositionally biased region" description="Polar residues" evidence="1">
    <location>
        <begin position="36"/>
        <end position="48"/>
    </location>
</feature>
<feature type="region of interest" description="Disordered" evidence="1">
    <location>
        <begin position="1"/>
        <end position="80"/>
    </location>
</feature>
<dbReference type="EMBL" id="RWGY01000013">
    <property type="protein sequence ID" value="TVU24061.1"/>
    <property type="molecule type" value="Genomic_DNA"/>
</dbReference>
<reference evidence="2 3" key="1">
    <citation type="journal article" date="2019" name="Sci. Rep.">
        <title>A high-quality genome of Eragrostis curvula grass provides insights into Poaceae evolution and supports new strategies to enhance forage quality.</title>
        <authorList>
            <person name="Carballo J."/>
            <person name="Santos B.A.C.M."/>
            <person name="Zappacosta D."/>
            <person name="Garbus I."/>
            <person name="Selva J.P."/>
            <person name="Gallo C.A."/>
            <person name="Diaz A."/>
            <person name="Albertini E."/>
            <person name="Caccamo M."/>
            <person name="Echenique V."/>
        </authorList>
    </citation>
    <scope>NUCLEOTIDE SEQUENCE [LARGE SCALE GENOMIC DNA]</scope>
    <source>
        <strain evidence="3">cv. Victoria</strain>
        <tissue evidence="2">Leaf</tissue>
    </source>
</reference>
<dbReference type="AlphaFoldDB" id="A0A5J9ULA1"/>
<evidence type="ECO:0000313" key="2">
    <source>
        <dbReference type="EMBL" id="TVU24061.1"/>
    </source>
</evidence>
<dbReference type="Proteomes" id="UP000324897">
    <property type="component" value="Chromosome 2"/>
</dbReference>
<protein>
    <submittedName>
        <fullName evidence="2">Uncharacterized protein</fullName>
    </submittedName>
</protein>
<name>A0A5J9ULA1_9POAL</name>
<sequence>MKRDAATATQAHAGPHKHWASDRRSEPTDRGAYRGANSSRAASRFSPQQNPPRLEASDASNRLHWNPYKPLPPPPPQQAASCPLILAPLLHPHPSHSPPASFSSPPLAAGFGARKMGGKYGKGGAAPCVAAAAADCSSDDSDLEFTDCSSEDPIVEFADSSSEDHDSEFADCTPEDPVVESAFCSSEDAGVEFADGAFEDAGLLIGDRAATTTEVRCSLNSEYLPRSLTLQYCEFDMQFLQCDRSGHNATDGVVFLFTYNLELSAIASGKSSSPAVTAQNSPCGADALKTWKMRAEEEAKLLLEKVAELRAAVMEGRSVGDQFAGQWVVGKGAKLKAAIADRKYFDHSGKYFGALRKAQQSIAAQAIFLIDHPCCNLESVLQNRRIQAKKLSGMFVEPVICDDRCGVPKAALTCNAVLDEANWLLADSYSGITCLLERISMCMVFKFLCEALCDKMDAEIRDLKAATAVFRTMCRKIRAEIGELGGLPLIEPVAFWKEKFPMMIGDAYRQSVHPK</sequence>